<evidence type="ECO:0000259" key="1">
    <source>
        <dbReference type="PROSITE" id="PS50151"/>
    </source>
</evidence>
<dbReference type="Pfam" id="PF02151">
    <property type="entry name" value="UVR"/>
    <property type="match status" value="1"/>
</dbReference>
<reference evidence="2 3" key="1">
    <citation type="submission" date="2019-08" db="EMBL/GenBank/DDBJ databases">
        <title>Deep-cultivation of Planctomycetes and their phenomic and genomic characterization uncovers novel biology.</title>
        <authorList>
            <person name="Wiegand S."/>
            <person name="Jogler M."/>
            <person name="Boedeker C."/>
            <person name="Pinto D."/>
            <person name="Vollmers J."/>
            <person name="Rivas-Marin E."/>
            <person name="Kohn T."/>
            <person name="Peeters S.H."/>
            <person name="Heuer A."/>
            <person name="Rast P."/>
            <person name="Oberbeckmann S."/>
            <person name="Bunk B."/>
            <person name="Jeske O."/>
            <person name="Meyerdierks A."/>
            <person name="Storesund J.E."/>
            <person name="Kallscheuer N."/>
            <person name="Luecker S."/>
            <person name="Lage O.M."/>
            <person name="Pohl T."/>
            <person name="Merkel B.J."/>
            <person name="Hornburger P."/>
            <person name="Mueller R.-W."/>
            <person name="Bruemmer F."/>
            <person name="Labrenz M."/>
            <person name="Spormann A.M."/>
            <person name="Op den Camp H."/>
            <person name="Overmann J."/>
            <person name="Amann R."/>
            <person name="Jetten M.S.M."/>
            <person name="Mascher T."/>
            <person name="Medema M.H."/>
            <person name="Devos D.P."/>
            <person name="Kaster A.-K."/>
            <person name="Ovreas L."/>
            <person name="Rohde M."/>
            <person name="Galperin M.Y."/>
            <person name="Jogler C."/>
        </authorList>
    </citation>
    <scope>NUCLEOTIDE SEQUENCE [LARGE SCALE GENOMIC DNA]</scope>
    <source>
        <strain evidence="2 3">OJF2</strain>
    </source>
</reference>
<organism evidence="2 3">
    <name type="scientific">Aquisphaera giovannonii</name>
    <dbReference type="NCBI Taxonomy" id="406548"/>
    <lineage>
        <taxon>Bacteria</taxon>
        <taxon>Pseudomonadati</taxon>
        <taxon>Planctomycetota</taxon>
        <taxon>Planctomycetia</taxon>
        <taxon>Isosphaerales</taxon>
        <taxon>Isosphaeraceae</taxon>
        <taxon>Aquisphaera</taxon>
    </lineage>
</organism>
<dbReference type="EMBL" id="CP042997">
    <property type="protein sequence ID" value="QEH34795.1"/>
    <property type="molecule type" value="Genomic_DNA"/>
</dbReference>
<evidence type="ECO:0000313" key="3">
    <source>
        <dbReference type="Proteomes" id="UP000324233"/>
    </source>
</evidence>
<dbReference type="InterPro" id="IPR001943">
    <property type="entry name" value="UVR_dom"/>
</dbReference>
<feature type="domain" description="UVR" evidence="1">
    <location>
        <begin position="222"/>
        <end position="257"/>
    </location>
</feature>
<dbReference type="OrthoDB" id="252502at2"/>
<dbReference type="KEGG" id="agv:OJF2_33380"/>
<accession>A0A5B9W3X9</accession>
<evidence type="ECO:0000313" key="2">
    <source>
        <dbReference type="EMBL" id="QEH34795.1"/>
    </source>
</evidence>
<protein>
    <submittedName>
        <fullName evidence="2">UvrB/uvrC motif protein</fullName>
    </submittedName>
</protein>
<dbReference type="AlphaFoldDB" id="A0A5B9W3X9"/>
<gene>
    <name evidence="2" type="ORF">OJF2_33380</name>
</gene>
<dbReference type="PROSITE" id="PS50151">
    <property type="entry name" value="UVR"/>
    <property type="match status" value="1"/>
</dbReference>
<keyword evidence="3" id="KW-1185">Reference proteome</keyword>
<sequence length="260" mass="30444">MRRDLDDVIQGWPYDPEPGEVLAREVRARDGRSVLQIRVELGVLQLEIAGRPDGTRPHGFATYLDYLRYCAASRGQAPGGKAPPWTMDQEHCSDADREFLQYYHRRMAWLSLRRYDKALLDADHTLALMDFVKRHGNDDEYVASHEQFRGLVQFHRSQAQALIAIERRHPEEAIDALREGMEKIATHQRTWWEARENESAESPNPPLIDQLRLFEQEIRKNYAVEKTLREQLDEAVAREDYEQAARIRDLIRAQQTRARR</sequence>
<proteinExistence type="predicted"/>
<name>A0A5B9W3X9_9BACT</name>
<dbReference type="Proteomes" id="UP000324233">
    <property type="component" value="Chromosome"/>
</dbReference>
<dbReference type="RefSeq" id="WP_148594667.1">
    <property type="nucleotide sequence ID" value="NZ_CP042997.1"/>
</dbReference>